<dbReference type="PANTHER" id="PTHR11715">
    <property type="entry name" value="GLYCINE CLEAVAGE SYSTEM H PROTEIN"/>
    <property type="match status" value="1"/>
</dbReference>
<dbReference type="SUPFAM" id="SSF51230">
    <property type="entry name" value="Single hybrid motif"/>
    <property type="match status" value="1"/>
</dbReference>
<dbReference type="PANTHER" id="PTHR11715:SF3">
    <property type="entry name" value="GLYCINE CLEAVAGE SYSTEM H PROTEIN-RELATED"/>
    <property type="match status" value="1"/>
</dbReference>
<comment type="similarity">
    <text evidence="1">Belongs to the GcvH family.</text>
</comment>
<dbReference type="InterPro" id="IPR002930">
    <property type="entry name" value="GCV_H"/>
</dbReference>
<dbReference type="Gene3D" id="2.40.50.100">
    <property type="match status" value="1"/>
</dbReference>
<protein>
    <submittedName>
        <fullName evidence="4">Glycine cleavage system H protein 3</fullName>
    </submittedName>
</protein>
<evidence type="ECO:0000259" key="3">
    <source>
        <dbReference type="PROSITE" id="PS50968"/>
    </source>
</evidence>
<dbReference type="GO" id="GO:0009249">
    <property type="term" value="P:protein lipoylation"/>
    <property type="evidence" value="ECO:0007669"/>
    <property type="project" value="TreeGrafter"/>
</dbReference>
<accession>A0A6F8ZFX4</accession>
<dbReference type="GO" id="GO:0005829">
    <property type="term" value="C:cytosol"/>
    <property type="evidence" value="ECO:0007669"/>
    <property type="project" value="TreeGrafter"/>
</dbReference>
<dbReference type="KEGG" id="hfv:R50_1174"/>
<dbReference type="InterPro" id="IPR033753">
    <property type="entry name" value="GCV_H/Fam206"/>
</dbReference>
<evidence type="ECO:0000256" key="1">
    <source>
        <dbReference type="ARBA" id="ARBA00009249"/>
    </source>
</evidence>
<dbReference type="GO" id="GO:0005960">
    <property type="term" value="C:glycine cleavage complex"/>
    <property type="evidence" value="ECO:0007669"/>
    <property type="project" value="InterPro"/>
</dbReference>
<gene>
    <name evidence="4" type="primary">gcvH</name>
    <name evidence="4" type="ORF">R50_1174</name>
</gene>
<dbReference type="InterPro" id="IPR011053">
    <property type="entry name" value="Single_hybrid_motif"/>
</dbReference>
<reference evidence="4 5" key="1">
    <citation type="submission" date="2020-02" db="EMBL/GenBank/DDBJ databases">
        <authorList>
            <person name="Hogendoorn C."/>
        </authorList>
    </citation>
    <scope>NUCLEOTIDE SEQUENCE [LARGE SCALE GENOMIC DNA]</scope>
    <source>
        <strain evidence="4">R501</strain>
    </source>
</reference>
<dbReference type="AlphaFoldDB" id="A0A6F8ZFX4"/>
<proteinExistence type="inferred from homology"/>
<dbReference type="Proteomes" id="UP000503399">
    <property type="component" value="Chromosome"/>
</dbReference>
<dbReference type="EMBL" id="LR778114">
    <property type="protein sequence ID" value="CAB1128680.1"/>
    <property type="molecule type" value="Genomic_DNA"/>
</dbReference>
<evidence type="ECO:0000313" key="5">
    <source>
        <dbReference type="Proteomes" id="UP000503399"/>
    </source>
</evidence>
<evidence type="ECO:0000313" key="4">
    <source>
        <dbReference type="EMBL" id="CAB1128680.1"/>
    </source>
</evidence>
<evidence type="ECO:0000256" key="2">
    <source>
        <dbReference type="ARBA" id="ARBA00022823"/>
    </source>
</evidence>
<keyword evidence="2" id="KW-0450">Lipoyl</keyword>
<dbReference type="CDD" id="cd06848">
    <property type="entry name" value="GCS_H"/>
    <property type="match status" value="1"/>
</dbReference>
<organism evidence="4 5">
    <name type="scientific">Candidatus Hydrogenisulfobacillus filiaventi</name>
    <dbReference type="NCBI Taxonomy" id="2707344"/>
    <lineage>
        <taxon>Bacteria</taxon>
        <taxon>Bacillati</taxon>
        <taxon>Bacillota</taxon>
        <taxon>Clostridia</taxon>
        <taxon>Eubacteriales</taxon>
        <taxon>Clostridiales Family XVII. Incertae Sedis</taxon>
        <taxon>Candidatus Hydrogenisulfobacillus</taxon>
    </lineage>
</organism>
<dbReference type="InterPro" id="IPR003016">
    <property type="entry name" value="2-oxoA_DH_lipoyl-BS"/>
</dbReference>
<dbReference type="PROSITE" id="PS00189">
    <property type="entry name" value="LIPOYL"/>
    <property type="match status" value="1"/>
</dbReference>
<dbReference type="PROSITE" id="PS50968">
    <property type="entry name" value="BIOTINYL_LIPOYL"/>
    <property type="match status" value="1"/>
</dbReference>
<feature type="domain" description="Lipoyl-binding" evidence="3">
    <location>
        <begin position="30"/>
        <end position="111"/>
    </location>
</feature>
<keyword evidence="5" id="KW-1185">Reference proteome</keyword>
<name>A0A6F8ZFX4_9FIRM</name>
<dbReference type="InterPro" id="IPR000089">
    <property type="entry name" value="Biotin_lipoyl"/>
</dbReference>
<dbReference type="Pfam" id="PF01597">
    <property type="entry name" value="GCV_H"/>
    <property type="match status" value="1"/>
</dbReference>
<dbReference type="GO" id="GO:0019464">
    <property type="term" value="P:glycine decarboxylation via glycine cleavage system"/>
    <property type="evidence" value="ECO:0007669"/>
    <property type="project" value="InterPro"/>
</dbReference>
<sequence>MARVNACEFPEHLWFNVEEDTWVEPLPDGTVRVGMTDPAQTRAGRLLTIGVRVGKHVARGRNLATVESGKWVGPVPSPLPGTILAANPQVLADPNLINRDPYREGWLVVLRPDAEATEWRALGLVPGPEAVEPYRVKLEAARLLCLRCVQTPAETAPHGGEGTA</sequence>